<accession>A0A174FNQ9</accession>
<dbReference type="InterPro" id="IPR029044">
    <property type="entry name" value="Nucleotide-diphossugar_trans"/>
</dbReference>
<keyword evidence="2" id="KW-0320">Glycogen biosynthesis</keyword>
<evidence type="ECO:0000256" key="2">
    <source>
        <dbReference type="ARBA" id="ARBA00023056"/>
    </source>
</evidence>
<dbReference type="Pfam" id="PF24894">
    <property type="entry name" value="Hexapep_GlmU"/>
    <property type="match status" value="1"/>
</dbReference>
<dbReference type="CDD" id="cd02508">
    <property type="entry name" value="ADP_Glucose_PP"/>
    <property type="match status" value="1"/>
</dbReference>
<dbReference type="InterPro" id="IPR011831">
    <property type="entry name" value="ADP-Glc_PPase"/>
</dbReference>
<dbReference type="InterPro" id="IPR011004">
    <property type="entry name" value="Trimer_LpxA-like_sf"/>
</dbReference>
<dbReference type="InterPro" id="IPR005835">
    <property type="entry name" value="NTP_transferase_dom"/>
</dbReference>
<dbReference type="PANTHER" id="PTHR43523">
    <property type="entry name" value="GLUCOSE-1-PHOSPHATE ADENYLYLTRANSFERASE-RELATED"/>
    <property type="match status" value="1"/>
</dbReference>
<keyword evidence="5" id="KW-0548">Nucleotidyltransferase</keyword>
<protein>
    <submittedName>
        <fullName evidence="5">Glucose-1-phosphate adenylyltransferase</fullName>
        <ecNumber evidence="5">2.7.7.27</ecNumber>
    </submittedName>
</protein>
<dbReference type="SUPFAM" id="SSF51161">
    <property type="entry name" value="Trimeric LpxA-like enzymes"/>
    <property type="match status" value="1"/>
</dbReference>
<dbReference type="InterPro" id="IPR011832">
    <property type="entry name" value="GlgDAde_trans"/>
</dbReference>
<dbReference type="Pfam" id="PF00483">
    <property type="entry name" value="NTP_transferase"/>
    <property type="match status" value="1"/>
</dbReference>
<dbReference type="EC" id="2.7.7.27" evidence="5"/>
<sequence>MINRKAIGYITANYSSTYGSVLLKDRPIASVPFLGRYRLIDFPLSNMMNAGIKTVGVVMPGNYRSLIDHVGSGKDWGLDRKKGGLFMVPGNAYGTTKGGMRFLLRDIISNKTLFQRSDKPYVVMMGTNIIFNMDLNTIIDAHENSGAQMTVVYCKATHNVDDETKIEINENGRLTGVSAGVVYGDNASMDCCIVNRETLLEIIDHYQAADYLDLLEALQGDFGNIDVCSYEYKGEVVGVFSEKSLYRRSMDLLDQTVADQLFDPERPILTKAHDVPPSRYATGSHACNSIISAGCIIKGTVRNSILSRGVVVEEGASVTNSIINQSCIIKSGARVENAILDKNNVVPTNTELRGTPENILVLGKAPLTSNTTIVR</sequence>
<dbReference type="SUPFAM" id="SSF53448">
    <property type="entry name" value="Nucleotide-diphospho-sugar transferases"/>
    <property type="match status" value="1"/>
</dbReference>
<evidence type="ECO:0000259" key="4">
    <source>
        <dbReference type="Pfam" id="PF24894"/>
    </source>
</evidence>
<dbReference type="Proteomes" id="UP000095468">
    <property type="component" value="Unassembled WGS sequence"/>
</dbReference>
<dbReference type="GO" id="GO:0005978">
    <property type="term" value="P:glycogen biosynthetic process"/>
    <property type="evidence" value="ECO:0007669"/>
    <property type="project" value="UniProtKB-KW"/>
</dbReference>
<reference evidence="5 6" key="1">
    <citation type="submission" date="2015-09" db="EMBL/GenBank/DDBJ databases">
        <authorList>
            <consortium name="Pathogen Informatics"/>
        </authorList>
    </citation>
    <scope>NUCLEOTIDE SEQUENCE [LARGE SCALE GENOMIC DNA]</scope>
    <source>
        <strain evidence="5 6">2789STDY5608823</strain>
    </source>
</reference>
<dbReference type="EMBL" id="CYYP01000017">
    <property type="protein sequence ID" value="CUO49765.1"/>
    <property type="molecule type" value="Genomic_DNA"/>
</dbReference>
<evidence type="ECO:0000313" key="6">
    <source>
        <dbReference type="Proteomes" id="UP000095468"/>
    </source>
</evidence>
<feature type="domain" description="Glucose-1-phosphate adenylyltransferase/Bifunctional protein GlmU-like C-terminal hexapeptide" evidence="4">
    <location>
        <begin position="283"/>
        <end position="351"/>
    </location>
</feature>
<organism evidence="5 6">
    <name type="scientific">Collinsella aerofaciens</name>
    <dbReference type="NCBI Taxonomy" id="74426"/>
    <lineage>
        <taxon>Bacteria</taxon>
        <taxon>Bacillati</taxon>
        <taxon>Actinomycetota</taxon>
        <taxon>Coriobacteriia</taxon>
        <taxon>Coriobacteriales</taxon>
        <taxon>Coriobacteriaceae</taxon>
        <taxon>Collinsella</taxon>
    </lineage>
</organism>
<keyword evidence="5" id="KW-0808">Transferase</keyword>
<proteinExistence type="inferred from homology"/>
<dbReference type="PANTHER" id="PTHR43523:SF6">
    <property type="entry name" value="GLYCOGEN BIOSYNTHESIS PROTEIN GLGD"/>
    <property type="match status" value="1"/>
</dbReference>
<gene>
    <name evidence="5" type="primary">glgC_2</name>
    <name evidence="5" type="ORF">ERS852381_01707</name>
</gene>
<feature type="domain" description="Nucleotidyl transferase" evidence="3">
    <location>
        <begin position="30"/>
        <end position="155"/>
    </location>
</feature>
<dbReference type="CDD" id="cd04651">
    <property type="entry name" value="LbH_G1P_AT_C"/>
    <property type="match status" value="1"/>
</dbReference>
<dbReference type="Gene3D" id="3.90.550.10">
    <property type="entry name" value="Spore Coat Polysaccharide Biosynthesis Protein SpsA, Chain A"/>
    <property type="match status" value="1"/>
</dbReference>
<dbReference type="NCBIfam" id="TIGR02092">
    <property type="entry name" value="glgD"/>
    <property type="match status" value="1"/>
</dbReference>
<dbReference type="RefSeq" id="WP_055287344.1">
    <property type="nucleotide sequence ID" value="NZ_CYYP01000017.1"/>
</dbReference>
<dbReference type="Gene3D" id="2.160.10.10">
    <property type="entry name" value="Hexapeptide repeat proteins"/>
    <property type="match status" value="1"/>
</dbReference>
<dbReference type="InterPro" id="IPR056818">
    <property type="entry name" value="GlmU/GlgC-like_hexapep"/>
</dbReference>
<dbReference type="AlphaFoldDB" id="A0A174FNQ9"/>
<name>A0A174FNQ9_9ACTN</name>
<evidence type="ECO:0000313" key="5">
    <source>
        <dbReference type="EMBL" id="CUO49765.1"/>
    </source>
</evidence>
<dbReference type="GO" id="GO:0008878">
    <property type="term" value="F:glucose-1-phosphate adenylyltransferase activity"/>
    <property type="evidence" value="ECO:0007669"/>
    <property type="project" value="UniProtKB-EC"/>
</dbReference>
<evidence type="ECO:0000259" key="3">
    <source>
        <dbReference type="Pfam" id="PF00483"/>
    </source>
</evidence>
<comment type="similarity">
    <text evidence="1">Belongs to the bacterial/plant glucose-1-phosphate adenylyltransferase family.</text>
</comment>
<evidence type="ECO:0000256" key="1">
    <source>
        <dbReference type="ARBA" id="ARBA00010443"/>
    </source>
</evidence>